<dbReference type="EMBL" id="MU001996">
    <property type="protein sequence ID" value="KAF2791891.1"/>
    <property type="molecule type" value="Genomic_DNA"/>
</dbReference>
<accession>A0A6A6X6K9</accession>
<proteinExistence type="predicted"/>
<protein>
    <submittedName>
        <fullName evidence="2">Uncharacterized protein</fullName>
    </submittedName>
</protein>
<organism evidence="2 3">
    <name type="scientific">Melanomma pulvis-pyrius CBS 109.77</name>
    <dbReference type="NCBI Taxonomy" id="1314802"/>
    <lineage>
        <taxon>Eukaryota</taxon>
        <taxon>Fungi</taxon>
        <taxon>Dikarya</taxon>
        <taxon>Ascomycota</taxon>
        <taxon>Pezizomycotina</taxon>
        <taxon>Dothideomycetes</taxon>
        <taxon>Pleosporomycetidae</taxon>
        <taxon>Pleosporales</taxon>
        <taxon>Melanommataceae</taxon>
        <taxon>Melanomma</taxon>
    </lineage>
</organism>
<dbReference type="AlphaFoldDB" id="A0A6A6X6K9"/>
<name>A0A6A6X6K9_9PLEO</name>
<evidence type="ECO:0000313" key="3">
    <source>
        <dbReference type="Proteomes" id="UP000799757"/>
    </source>
</evidence>
<gene>
    <name evidence="2" type="ORF">K505DRAFT_60029</name>
</gene>
<keyword evidence="3" id="KW-1185">Reference proteome</keyword>
<sequence length="163" mass="17242">MYYSNPLVTQKQLEPCCQLGSCPLATGPRALSQWARQGGRDSKRASPLAVYTASREGPNSPALGTQLSWRSAGGDSVVSTSISAPSPQFPRAGLWGARGVRPFRCSPFEGGGGAMWEGVVVQRGQRKRRQHGGRRQSGMQASGGRGWRSKGAACGAAVRVVRA</sequence>
<feature type="region of interest" description="Disordered" evidence="1">
    <location>
        <begin position="124"/>
        <end position="149"/>
    </location>
</feature>
<dbReference type="Proteomes" id="UP000799757">
    <property type="component" value="Unassembled WGS sequence"/>
</dbReference>
<evidence type="ECO:0000256" key="1">
    <source>
        <dbReference type="SAM" id="MobiDB-lite"/>
    </source>
</evidence>
<reference evidence="2" key="1">
    <citation type="journal article" date="2020" name="Stud. Mycol.">
        <title>101 Dothideomycetes genomes: a test case for predicting lifestyles and emergence of pathogens.</title>
        <authorList>
            <person name="Haridas S."/>
            <person name="Albert R."/>
            <person name="Binder M."/>
            <person name="Bloem J."/>
            <person name="Labutti K."/>
            <person name="Salamov A."/>
            <person name="Andreopoulos B."/>
            <person name="Baker S."/>
            <person name="Barry K."/>
            <person name="Bills G."/>
            <person name="Bluhm B."/>
            <person name="Cannon C."/>
            <person name="Castanera R."/>
            <person name="Culley D."/>
            <person name="Daum C."/>
            <person name="Ezra D."/>
            <person name="Gonzalez J."/>
            <person name="Henrissat B."/>
            <person name="Kuo A."/>
            <person name="Liang C."/>
            <person name="Lipzen A."/>
            <person name="Lutzoni F."/>
            <person name="Magnuson J."/>
            <person name="Mondo S."/>
            <person name="Nolan M."/>
            <person name="Ohm R."/>
            <person name="Pangilinan J."/>
            <person name="Park H.-J."/>
            <person name="Ramirez L."/>
            <person name="Alfaro M."/>
            <person name="Sun H."/>
            <person name="Tritt A."/>
            <person name="Yoshinaga Y."/>
            <person name="Zwiers L.-H."/>
            <person name="Turgeon B."/>
            <person name="Goodwin S."/>
            <person name="Spatafora J."/>
            <person name="Crous P."/>
            <person name="Grigoriev I."/>
        </authorList>
    </citation>
    <scope>NUCLEOTIDE SEQUENCE</scope>
    <source>
        <strain evidence="2">CBS 109.77</strain>
    </source>
</reference>
<feature type="compositionally biased region" description="Basic residues" evidence="1">
    <location>
        <begin position="124"/>
        <end position="134"/>
    </location>
</feature>
<evidence type="ECO:0000313" key="2">
    <source>
        <dbReference type="EMBL" id="KAF2791891.1"/>
    </source>
</evidence>